<dbReference type="InterPro" id="IPR012337">
    <property type="entry name" value="RNaseH-like_sf"/>
</dbReference>
<dbReference type="Proteomes" id="UP000030641">
    <property type="component" value="Unassembled WGS sequence"/>
</dbReference>
<evidence type="ECO:0000256" key="3">
    <source>
        <dbReference type="ARBA" id="ARBA00022801"/>
    </source>
</evidence>
<dbReference type="GO" id="GO:0000175">
    <property type="term" value="F:3'-5'-RNA exonuclease activity"/>
    <property type="evidence" value="ECO:0007669"/>
    <property type="project" value="InterPro"/>
</dbReference>
<dbReference type="InterPro" id="IPR036397">
    <property type="entry name" value="RNaseH_sf"/>
</dbReference>
<keyword evidence="2" id="KW-0540">Nuclease</keyword>
<dbReference type="FunCoup" id="A0A074YB92">
    <property type="interactions" value="748"/>
</dbReference>
<dbReference type="STRING" id="1043005.A0A074YB92"/>
<dbReference type="CDD" id="cd06135">
    <property type="entry name" value="Orn"/>
    <property type="match status" value="1"/>
</dbReference>
<dbReference type="PANTHER" id="PTHR11046:SF0">
    <property type="entry name" value="OLIGORIBONUCLEASE, MITOCHONDRIAL"/>
    <property type="match status" value="1"/>
</dbReference>
<feature type="domain" description="Exonuclease" evidence="6">
    <location>
        <begin position="9"/>
        <end position="187"/>
    </location>
</feature>
<evidence type="ECO:0000256" key="1">
    <source>
        <dbReference type="ARBA" id="ARBA00009921"/>
    </source>
</evidence>
<dbReference type="Gene3D" id="3.30.420.10">
    <property type="entry name" value="Ribonuclease H-like superfamily/Ribonuclease H"/>
    <property type="match status" value="1"/>
</dbReference>
<evidence type="ECO:0000256" key="5">
    <source>
        <dbReference type="SAM" id="MobiDB-lite"/>
    </source>
</evidence>
<dbReference type="AlphaFoldDB" id="A0A074YB92"/>
<dbReference type="OrthoDB" id="270189at2759"/>
<dbReference type="NCBIfam" id="NF003765">
    <property type="entry name" value="PRK05359.1"/>
    <property type="match status" value="1"/>
</dbReference>
<dbReference type="HOGENOM" id="CLU_064761_3_0_1"/>
<dbReference type="SMART" id="SM00479">
    <property type="entry name" value="EXOIII"/>
    <property type="match status" value="1"/>
</dbReference>
<evidence type="ECO:0000313" key="7">
    <source>
        <dbReference type="EMBL" id="KEQ91427.1"/>
    </source>
</evidence>
<feature type="region of interest" description="Disordered" evidence="5">
    <location>
        <begin position="239"/>
        <end position="263"/>
    </location>
</feature>
<dbReference type="GO" id="GO:0005739">
    <property type="term" value="C:mitochondrion"/>
    <property type="evidence" value="ECO:0007669"/>
    <property type="project" value="TreeGrafter"/>
</dbReference>
<gene>
    <name evidence="7" type="ORF">AUEXF2481DRAFT_8498</name>
</gene>
<organism evidence="7 8">
    <name type="scientific">Aureobasidium subglaciale (strain EXF-2481)</name>
    <name type="common">Aureobasidium pullulans var. subglaciale</name>
    <dbReference type="NCBI Taxonomy" id="1043005"/>
    <lineage>
        <taxon>Eukaryota</taxon>
        <taxon>Fungi</taxon>
        <taxon>Dikarya</taxon>
        <taxon>Ascomycota</taxon>
        <taxon>Pezizomycotina</taxon>
        <taxon>Dothideomycetes</taxon>
        <taxon>Dothideomycetidae</taxon>
        <taxon>Dothideales</taxon>
        <taxon>Saccotheciaceae</taxon>
        <taxon>Aureobasidium</taxon>
    </lineage>
</organism>
<dbReference type="SUPFAM" id="SSF53098">
    <property type="entry name" value="Ribonuclease H-like"/>
    <property type="match status" value="1"/>
</dbReference>
<reference evidence="7 8" key="1">
    <citation type="journal article" date="2014" name="BMC Genomics">
        <title>Genome sequencing of four Aureobasidium pullulans varieties: biotechnological potential, stress tolerance, and description of new species.</title>
        <authorList>
            <person name="Gostin Ar C."/>
            <person name="Ohm R.A."/>
            <person name="Kogej T."/>
            <person name="Sonjak S."/>
            <person name="Turk M."/>
            <person name="Zajc J."/>
            <person name="Zalar P."/>
            <person name="Grube M."/>
            <person name="Sun H."/>
            <person name="Han J."/>
            <person name="Sharma A."/>
            <person name="Chiniquy J."/>
            <person name="Ngan C.Y."/>
            <person name="Lipzen A."/>
            <person name="Barry K."/>
            <person name="Grigoriev I.V."/>
            <person name="Gunde-Cimerman N."/>
        </authorList>
    </citation>
    <scope>NUCLEOTIDE SEQUENCE [LARGE SCALE GENOMIC DNA]</scope>
    <source>
        <strain evidence="7 8">EXF-2481</strain>
    </source>
</reference>
<evidence type="ECO:0000256" key="4">
    <source>
        <dbReference type="ARBA" id="ARBA00022839"/>
    </source>
</evidence>
<comment type="similarity">
    <text evidence="1">Belongs to the oligoribonuclease family.</text>
</comment>
<dbReference type="Pfam" id="PF00929">
    <property type="entry name" value="RNase_T"/>
    <property type="match status" value="1"/>
</dbReference>
<keyword evidence="4" id="KW-0269">Exonuclease</keyword>
<evidence type="ECO:0000313" key="8">
    <source>
        <dbReference type="Proteomes" id="UP000030641"/>
    </source>
</evidence>
<keyword evidence="3" id="KW-0378">Hydrolase</keyword>
<dbReference type="RefSeq" id="XP_013339899.1">
    <property type="nucleotide sequence ID" value="XM_013484445.1"/>
</dbReference>
<evidence type="ECO:0000256" key="2">
    <source>
        <dbReference type="ARBA" id="ARBA00022722"/>
    </source>
</evidence>
<dbReference type="InterPro" id="IPR022894">
    <property type="entry name" value="Oligoribonuclease"/>
</dbReference>
<dbReference type="OMA" id="AFFHYRN"/>
<dbReference type="InParanoid" id="A0A074YB92"/>
<protein>
    <recommendedName>
        <fullName evidence="6">Exonuclease domain-containing protein</fullName>
    </recommendedName>
</protein>
<dbReference type="PANTHER" id="PTHR11046">
    <property type="entry name" value="OLIGORIBONUCLEASE, MITOCHONDRIAL"/>
    <property type="match status" value="1"/>
</dbReference>
<dbReference type="GeneID" id="25371838"/>
<dbReference type="EMBL" id="KL584778">
    <property type="protein sequence ID" value="KEQ91427.1"/>
    <property type="molecule type" value="Genomic_DNA"/>
</dbReference>
<keyword evidence="8" id="KW-1185">Reference proteome</keyword>
<proteinExistence type="inferred from homology"/>
<dbReference type="InterPro" id="IPR013520">
    <property type="entry name" value="Ribonucl_H"/>
</dbReference>
<dbReference type="GO" id="GO:0003676">
    <property type="term" value="F:nucleic acid binding"/>
    <property type="evidence" value="ECO:0007669"/>
    <property type="project" value="InterPro"/>
</dbReference>
<sequence>MPESRSKHPLVWIDCEMTGLDLSKDTVMSLCCFVTDAQLNLLDDKGYEAVIHHTQEQLDAMGEWCTNQHGKTGLTAQCLASDKDAETVSKELLEYIQRYCPERKKALLAGNTVHADRAFLVQQPYTPVMKWLHHRILDVSAIKEAAKRWAPVEILKKSPGKQGLHEARADILESIEEARYYRRVFFQNGAEPKAEAEESTAEVDGDAHASIIGDREVKPKEITQEVGAAKAQTTVQSLEAEGFGATSGKPNLDRNGGNRDLAS</sequence>
<evidence type="ECO:0000259" key="6">
    <source>
        <dbReference type="SMART" id="SM00479"/>
    </source>
</evidence>
<accession>A0A074YB92</accession>
<name>A0A074YB92_AURSE</name>
<dbReference type="FunFam" id="3.30.420.10:FF:000003">
    <property type="entry name" value="Oligoribonuclease"/>
    <property type="match status" value="1"/>
</dbReference>